<keyword evidence="9" id="KW-1185">Reference proteome</keyword>
<protein>
    <recommendedName>
        <fullName evidence="6">Aminotransferase</fullName>
        <ecNumber evidence="6">2.6.1.-</ecNumber>
    </recommendedName>
</protein>
<dbReference type="SUPFAM" id="SSF53383">
    <property type="entry name" value="PLP-dependent transferases"/>
    <property type="match status" value="1"/>
</dbReference>
<dbReference type="PROSITE" id="PS00105">
    <property type="entry name" value="AA_TRANSFER_CLASS_1"/>
    <property type="match status" value="1"/>
</dbReference>
<comment type="similarity">
    <text evidence="2 6">Belongs to the class-I pyridoxal-phosphate-dependent aminotransferase family.</text>
</comment>
<evidence type="ECO:0000259" key="7">
    <source>
        <dbReference type="Pfam" id="PF00155"/>
    </source>
</evidence>
<dbReference type="Gene3D" id="3.40.640.10">
    <property type="entry name" value="Type I PLP-dependent aspartate aminotransferase-like (Major domain)"/>
    <property type="match status" value="1"/>
</dbReference>
<dbReference type="InterPro" id="IPR050596">
    <property type="entry name" value="AspAT/PAT-like"/>
</dbReference>
<dbReference type="PANTHER" id="PTHR46383:SF1">
    <property type="entry name" value="ASPARTATE AMINOTRANSFERASE"/>
    <property type="match status" value="1"/>
</dbReference>
<dbReference type="GO" id="GO:0008483">
    <property type="term" value="F:transaminase activity"/>
    <property type="evidence" value="ECO:0007669"/>
    <property type="project" value="UniProtKB-KW"/>
</dbReference>
<evidence type="ECO:0000313" key="9">
    <source>
        <dbReference type="Proteomes" id="UP001162135"/>
    </source>
</evidence>
<accession>A0ABT6I3H9</accession>
<dbReference type="Proteomes" id="UP001162135">
    <property type="component" value="Unassembled WGS sequence"/>
</dbReference>
<dbReference type="RefSeq" id="WP_110715961.1">
    <property type="nucleotide sequence ID" value="NZ_PGFS01000001.1"/>
</dbReference>
<dbReference type="EC" id="2.6.1.-" evidence="6"/>
<evidence type="ECO:0000256" key="5">
    <source>
        <dbReference type="ARBA" id="ARBA00022898"/>
    </source>
</evidence>
<keyword evidence="3 6" id="KW-0032">Aminotransferase</keyword>
<evidence type="ECO:0000256" key="1">
    <source>
        <dbReference type="ARBA" id="ARBA00001933"/>
    </source>
</evidence>
<evidence type="ECO:0000256" key="4">
    <source>
        <dbReference type="ARBA" id="ARBA00022679"/>
    </source>
</evidence>
<sequence>MRSTDPHSPSPRFAQLTRRIAGEGASAWNIHFRAKARQARGDDVIVLSVGDPDFDTPPSIVDAAVDSLRRGVTHYADVQGKPVLRERIAAFHRAHGGQPGTSADHVAVLAGAQCGLYATAQCLLDPGNEVIIPEPAYVTYEAVVQSTGAVPVWVPLPADEGFQPRSADIEAAITSRTKAILINSPHNPTGQCLTPALWQSIATLCRDHDLWLIVDAVYADLVFDGEHLSPDSLPDMAERTVVISSLSKSHAMTGWRLGWVIGPRPLMTHLVNLALCMLYGCQPFIQDAAIAALDAPPAALEAMRETYRQRRDAVVETLHDSETVATLPPAAGMFMMIDIRATGLSTHAFADRLLDEHGVSVLAGEAFGASAAGFVRLSLTVDADRLREACRRIERCAQECQGESRLAARPLNGMTS</sequence>
<evidence type="ECO:0000313" key="8">
    <source>
        <dbReference type="EMBL" id="MDH4572161.1"/>
    </source>
</evidence>
<organism evidence="8 9">
    <name type="scientific">Salinicola acroporae</name>
    <dbReference type="NCBI Taxonomy" id="1541440"/>
    <lineage>
        <taxon>Bacteria</taxon>
        <taxon>Pseudomonadati</taxon>
        <taxon>Pseudomonadota</taxon>
        <taxon>Gammaproteobacteria</taxon>
        <taxon>Oceanospirillales</taxon>
        <taxon>Halomonadaceae</taxon>
        <taxon>Salinicola</taxon>
    </lineage>
</organism>
<reference evidence="8" key="2">
    <citation type="submission" date="2017-11" db="EMBL/GenBank/DDBJ databases">
        <authorList>
            <person name="Das S.K."/>
        </authorList>
    </citation>
    <scope>NUCLEOTIDE SEQUENCE</scope>
    <source>
        <strain evidence="8">S4-41</strain>
    </source>
</reference>
<evidence type="ECO:0000256" key="3">
    <source>
        <dbReference type="ARBA" id="ARBA00022576"/>
    </source>
</evidence>
<keyword evidence="4 6" id="KW-0808">Transferase</keyword>
<comment type="cofactor">
    <cofactor evidence="1 6">
        <name>pyridoxal 5'-phosphate</name>
        <dbReference type="ChEBI" id="CHEBI:597326"/>
    </cofactor>
</comment>
<dbReference type="InterPro" id="IPR015424">
    <property type="entry name" value="PyrdxlP-dep_Trfase"/>
</dbReference>
<name>A0ABT6I3H9_9GAMM</name>
<dbReference type="CDD" id="cd00609">
    <property type="entry name" value="AAT_like"/>
    <property type="match status" value="1"/>
</dbReference>
<dbReference type="PANTHER" id="PTHR46383">
    <property type="entry name" value="ASPARTATE AMINOTRANSFERASE"/>
    <property type="match status" value="1"/>
</dbReference>
<dbReference type="InterPro" id="IPR004838">
    <property type="entry name" value="NHTrfase_class1_PyrdxlP-BS"/>
</dbReference>
<dbReference type="InterPro" id="IPR004839">
    <property type="entry name" value="Aminotransferase_I/II_large"/>
</dbReference>
<evidence type="ECO:0000256" key="2">
    <source>
        <dbReference type="ARBA" id="ARBA00007441"/>
    </source>
</evidence>
<proteinExistence type="inferred from homology"/>
<dbReference type="InterPro" id="IPR015421">
    <property type="entry name" value="PyrdxlP-dep_Trfase_major"/>
</dbReference>
<comment type="caution">
    <text evidence="8">The sequence shown here is derived from an EMBL/GenBank/DDBJ whole genome shotgun (WGS) entry which is preliminary data.</text>
</comment>
<reference evidence="8" key="1">
    <citation type="journal article" date="2015" name="Antonie Van Leeuwenhoek">
        <title>Comparative 16S rRNA signatures and multilocus sequence analysis for the genus Salinicola and description of Salinicola acroporae sp. nov., isolated from coral Acropora digitifera.</title>
        <authorList>
            <person name="Lepcha R.T."/>
            <person name="Poddar A."/>
            <person name="Schumann P."/>
            <person name="Das S.K."/>
        </authorList>
    </citation>
    <scope>NUCLEOTIDE SEQUENCE</scope>
    <source>
        <strain evidence="8">S4-41</strain>
    </source>
</reference>
<gene>
    <name evidence="8" type="ORF">CUR86_06605</name>
</gene>
<keyword evidence="5" id="KW-0663">Pyridoxal phosphate</keyword>
<dbReference type="Pfam" id="PF00155">
    <property type="entry name" value="Aminotran_1_2"/>
    <property type="match status" value="1"/>
</dbReference>
<evidence type="ECO:0000256" key="6">
    <source>
        <dbReference type="RuleBase" id="RU000481"/>
    </source>
</evidence>
<feature type="domain" description="Aminotransferase class I/classII large" evidence="7">
    <location>
        <begin position="43"/>
        <end position="393"/>
    </location>
</feature>
<dbReference type="EMBL" id="PGFS01000001">
    <property type="protein sequence ID" value="MDH4572161.1"/>
    <property type="molecule type" value="Genomic_DNA"/>
</dbReference>